<accession>A0A427YQ27</accession>
<organism evidence="1 2">
    <name type="scientific">Saitozyma podzolica</name>
    <dbReference type="NCBI Taxonomy" id="1890683"/>
    <lineage>
        <taxon>Eukaryota</taxon>
        <taxon>Fungi</taxon>
        <taxon>Dikarya</taxon>
        <taxon>Basidiomycota</taxon>
        <taxon>Agaricomycotina</taxon>
        <taxon>Tremellomycetes</taxon>
        <taxon>Tremellales</taxon>
        <taxon>Trimorphomycetaceae</taxon>
        <taxon>Saitozyma</taxon>
    </lineage>
</organism>
<dbReference type="EMBL" id="RSCD01000004">
    <property type="protein sequence ID" value="RSH93214.1"/>
    <property type="molecule type" value="Genomic_DNA"/>
</dbReference>
<sequence>MTANLSSQDIATLFADEGNMTLILSRESATHVDSAYTQWLGKTFRLHTMVGKDFSLQASDGENAVEGSWHIDWEKHPAKIISDGITLYPGSALEAVTAIADTAHKFNEVVPGCQRPQSVLEKHVREAAAGVFSAGFTTALSKPCVILLLYCIVVPVKTDEQWLELEMARRQITLSQAGRQSRKKARC</sequence>
<evidence type="ECO:0000313" key="2">
    <source>
        <dbReference type="Proteomes" id="UP000279259"/>
    </source>
</evidence>
<gene>
    <name evidence="1" type="ORF">EHS25_007567</name>
</gene>
<keyword evidence="2" id="KW-1185">Reference proteome</keyword>
<name>A0A427YQ27_9TREE</name>
<protein>
    <submittedName>
        <fullName evidence="1">Uncharacterized protein</fullName>
    </submittedName>
</protein>
<dbReference type="OrthoDB" id="10532685at2759"/>
<evidence type="ECO:0000313" key="1">
    <source>
        <dbReference type="EMBL" id="RSH93214.1"/>
    </source>
</evidence>
<proteinExistence type="predicted"/>
<reference evidence="1 2" key="1">
    <citation type="submission" date="2018-11" db="EMBL/GenBank/DDBJ databases">
        <title>Genome sequence of Saitozyma podzolica DSM 27192.</title>
        <authorList>
            <person name="Aliyu H."/>
            <person name="Gorte O."/>
            <person name="Ochsenreither K."/>
        </authorList>
    </citation>
    <scope>NUCLEOTIDE SEQUENCE [LARGE SCALE GENOMIC DNA]</scope>
    <source>
        <strain evidence="1 2">DSM 27192</strain>
    </source>
</reference>
<comment type="caution">
    <text evidence="1">The sequence shown here is derived from an EMBL/GenBank/DDBJ whole genome shotgun (WGS) entry which is preliminary data.</text>
</comment>
<dbReference type="AlphaFoldDB" id="A0A427YQ27"/>
<dbReference type="Proteomes" id="UP000279259">
    <property type="component" value="Unassembled WGS sequence"/>
</dbReference>